<dbReference type="CDD" id="cd00303">
    <property type="entry name" value="retropepsin_like"/>
    <property type="match status" value="1"/>
</dbReference>
<name>A0A6S7I422_PARCT</name>
<dbReference type="Proteomes" id="UP001152795">
    <property type="component" value="Unassembled WGS sequence"/>
</dbReference>
<dbReference type="EMBL" id="CACRXK020007109">
    <property type="protein sequence ID" value="CAB4011313.1"/>
    <property type="molecule type" value="Genomic_DNA"/>
</dbReference>
<proteinExistence type="predicted"/>
<sequence length="296" mass="32558">MLKKLEQEANYVAPGDNQVYPSHLSPKQHTRGAQLVGNKCSVNCHLDGKAVTALWDTGAQVSIVSETFMHKQSLTSKLRNVEELLGVQGKIELKAANGTPIPYCGWIELSVRLNETQPDILVPFLVTKENIGPPIIGFNVIELIVKEANTNEPDDLYQVKCRKTDILIPKNQSIDVPCRANTGPINRTVPVLFEPIDNTELPSGLLLQEELKSIKQGNCSLMNVKITNQTNHDIILPGRTVVGHLQLVPSVTPIEVKLKEPKATTNQHFDQTESKECDNVSAENLPPVDLTGLNGE</sequence>
<dbReference type="OrthoDB" id="5990438at2759"/>
<dbReference type="GO" id="GO:0006508">
    <property type="term" value="P:proteolysis"/>
    <property type="evidence" value="ECO:0007669"/>
    <property type="project" value="InterPro"/>
</dbReference>
<protein>
    <submittedName>
        <fullName evidence="2">Retrovirus-related Pol poly from transposon</fullName>
    </submittedName>
</protein>
<feature type="region of interest" description="Disordered" evidence="1">
    <location>
        <begin position="262"/>
        <end position="296"/>
    </location>
</feature>
<dbReference type="InterPro" id="IPR021109">
    <property type="entry name" value="Peptidase_aspartic_dom_sf"/>
</dbReference>
<dbReference type="SUPFAM" id="SSF50630">
    <property type="entry name" value="Acid proteases"/>
    <property type="match status" value="1"/>
</dbReference>
<reference evidence="2" key="1">
    <citation type="submission" date="2020-04" db="EMBL/GenBank/DDBJ databases">
        <authorList>
            <person name="Alioto T."/>
            <person name="Alioto T."/>
            <person name="Gomez Garrido J."/>
        </authorList>
    </citation>
    <scope>NUCLEOTIDE SEQUENCE</scope>
    <source>
        <strain evidence="2">A484AB</strain>
    </source>
</reference>
<evidence type="ECO:0000313" key="3">
    <source>
        <dbReference type="Proteomes" id="UP001152795"/>
    </source>
</evidence>
<evidence type="ECO:0000313" key="2">
    <source>
        <dbReference type="EMBL" id="CAB4011313.1"/>
    </source>
</evidence>
<dbReference type="GO" id="GO:0004190">
    <property type="term" value="F:aspartic-type endopeptidase activity"/>
    <property type="evidence" value="ECO:0007669"/>
    <property type="project" value="InterPro"/>
</dbReference>
<dbReference type="Gene3D" id="2.40.70.10">
    <property type="entry name" value="Acid Proteases"/>
    <property type="match status" value="1"/>
</dbReference>
<dbReference type="AlphaFoldDB" id="A0A6S7I422"/>
<comment type="caution">
    <text evidence="2">The sequence shown here is derived from an EMBL/GenBank/DDBJ whole genome shotgun (WGS) entry which is preliminary data.</text>
</comment>
<gene>
    <name evidence="2" type="ORF">PACLA_8A036213</name>
</gene>
<keyword evidence="3" id="KW-1185">Reference proteome</keyword>
<organism evidence="2 3">
    <name type="scientific">Paramuricea clavata</name>
    <name type="common">Red gorgonian</name>
    <name type="synonym">Violescent sea-whip</name>
    <dbReference type="NCBI Taxonomy" id="317549"/>
    <lineage>
        <taxon>Eukaryota</taxon>
        <taxon>Metazoa</taxon>
        <taxon>Cnidaria</taxon>
        <taxon>Anthozoa</taxon>
        <taxon>Octocorallia</taxon>
        <taxon>Malacalcyonacea</taxon>
        <taxon>Plexauridae</taxon>
        <taxon>Paramuricea</taxon>
    </lineage>
</organism>
<accession>A0A6S7I422</accession>
<dbReference type="PROSITE" id="PS50175">
    <property type="entry name" value="ASP_PROT_RETROV"/>
    <property type="match status" value="1"/>
</dbReference>
<evidence type="ECO:0000256" key="1">
    <source>
        <dbReference type="SAM" id="MobiDB-lite"/>
    </source>
</evidence>
<dbReference type="InterPro" id="IPR001995">
    <property type="entry name" value="Peptidase_A2_cat"/>
</dbReference>